<evidence type="ECO:0000313" key="3">
    <source>
        <dbReference type="Proteomes" id="UP000295184"/>
    </source>
</evidence>
<dbReference type="STRING" id="1650663.GCA_001486665_00866"/>
<gene>
    <name evidence="2" type="ORF">EDD77_11148</name>
</gene>
<feature type="domain" description="DUF4422" evidence="1">
    <location>
        <begin position="6"/>
        <end position="222"/>
    </location>
</feature>
<proteinExistence type="predicted"/>
<reference evidence="2 3" key="1">
    <citation type="submission" date="2019-03" db="EMBL/GenBank/DDBJ databases">
        <title>Genomic Encyclopedia of Type Strains, Phase IV (KMG-IV): sequencing the most valuable type-strain genomes for metagenomic binning, comparative biology and taxonomic classification.</title>
        <authorList>
            <person name="Goeker M."/>
        </authorList>
    </citation>
    <scope>NUCLEOTIDE SEQUENCE [LARGE SCALE GENOMIC DNA]</scope>
    <source>
        <strain evidence="2 3">DSM 100451</strain>
    </source>
</reference>
<sequence length="274" mass="31889">MEKVVVLTAAHKSFDQLGLEGYLPVQVGAALAAQDLGFQRDDEGDNISEKNPQYCELTAQYWAWKNLTDAQIMGLVHYRRYFTTDLYTKNWKDAILTADQIRQLLRQYTIVLPKPVYKLPHNGTLYHDRPRQGQNRHLLLLEEILQRRCPEYMPSFEKFAYGRRVSFGNMLLCSREVFCAYSAWMFPLLEEFEQLGEQEGILIPRLCGFMSEYLLCIWADHNIPAEKILFLDVVNTEENRSSRGFLLRKLLVKLGIFEPVARVGFALYYKLKGC</sequence>
<dbReference type="InterPro" id="IPR025536">
    <property type="entry name" value="DUF4422"/>
</dbReference>
<evidence type="ECO:0000259" key="1">
    <source>
        <dbReference type="Pfam" id="PF14393"/>
    </source>
</evidence>
<dbReference type="OrthoDB" id="9798746at2"/>
<accession>A0A4R1QV06</accession>
<dbReference type="Proteomes" id="UP000295184">
    <property type="component" value="Unassembled WGS sequence"/>
</dbReference>
<dbReference type="EMBL" id="SLUM01000011">
    <property type="protein sequence ID" value="TCL57053.1"/>
    <property type="molecule type" value="Genomic_DNA"/>
</dbReference>
<organism evidence="2 3">
    <name type="scientific">Allofournierella massiliensis</name>
    <dbReference type="NCBI Taxonomy" id="1650663"/>
    <lineage>
        <taxon>Bacteria</taxon>
        <taxon>Bacillati</taxon>
        <taxon>Bacillota</taxon>
        <taxon>Clostridia</taxon>
        <taxon>Eubacteriales</taxon>
        <taxon>Oscillospiraceae</taxon>
        <taxon>Allofournierella</taxon>
    </lineage>
</organism>
<evidence type="ECO:0000313" key="2">
    <source>
        <dbReference type="EMBL" id="TCL57053.1"/>
    </source>
</evidence>
<dbReference type="AlphaFoldDB" id="A0A4R1QV06"/>
<comment type="caution">
    <text evidence="2">The sequence shown here is derived from an EMBL/GenBank/DDBJ whole genome shotgun (WGS) entry which is preliminary data.</text>
</comment>
<dbReference type="RefSeq" id="WP_058963363.1">
    <property type="nucleotide sequence ID" value="NZ_CABKVM010000014.1"/>
</dbReference>
<dbReference type="Pfam" id="PF14393">
    <property type="entry name" value="DUF4422"/>
    <property type="match status" value="1"/>
</dbReference>
<name>A0A4R1QV06_9FIRM</name>
<protein>
    <submittedName>
        <fullName evidence="2">Uncharacterized protein DUF4422</fullName>
    </submittedName>
</protein>